<feature type="binding site" evidence="5">
    <location>
        <position position="172"/>
    </location>
    <ligand>
        <name>GTP</name>
        <dbReference type="ChEBI" id="CHEBI:37565"/>
    </ligand>
</feature>
<dbReference type="InterPro" id="IPR000850">
    <property type="entry name" value="Adenylat/UMP-CMP_kin"/>
</dbReference>
<comment type="subcellular location">
    <subcellularLocation>
        <location evidence="5">Mitochondrion matrix</location>
    </subcellularLocation>
</comment>
<dbReference type="GO" id="GO:0005524">
    <property type="term" value="F:ATP binding"/>
    <property type="evidence" value="ECO:0007669"/>
    <property type="project" value="InterPro"/>
</dbReference>
<dbReference type="GO" id="GO:0005759">
    <property type="term" value="C:mitochondrial matrix"/>
    <property type="evidence" value="ECO:0007669"/>
    <property type="project" value="UniProtKB-SubCell"/>
</dbReference>
<evidence type="ECO:0000256" key="5">
    <source>
        <dbReference type="HAMAP-Rule" id="MF_03169"/>
    </source>
</evidence>
<protein>
    <recommendedName>
        <fullName evidence="5">GTP:AMP phosphotransferase, mitochondrial</fullName>
        <ecNumber evidence="5">2.7.4.10</ecNumber>
    </recommendedName>
    <alternativeName>
        <fullName evidence="5">Adenylate kinase 3</fullName>
        <shortName evidence="5">AK 3</shortName>
    </alternativeName>
</protein>
<dbReference type="PANTHER" id="PTHR23359">
    <property type="entry name" value="NUCLEOTIDE KINASE"/>
    <property type="match status" value="1"/>
</dbReference>
<keyword evidence="1 5" id="KW-0808">Transferase</keyword>
<dbReference type="GO" id="GO:0046039">
    <property type="term" value="P:GTP metabolic process"/>
    <property type="evidence" value="ECO:0007669"/>
    <property type="project" value="UniProtKB-UniRule"/>
</dbReference>
<keyword evidence="3 5" id="KW-0418">Kinase</keyword>
<evidence type="ECO:0000256" key="2">
    <source>
        <dbReference type="ARBA" id="ARBA00022741"/>
    </source>
</evidence>
<feature type="binding site" evidence="5">
    <location>
        <begin position="64"/>
        <end position="66"/>
    </location>
    <ligand>
        <name>AMP</name>
        <dbReference type="ChEBI" id="CHEBI:456215"/>
    </ligand>
</feature>
<feature type="binding site" evidence="5">
    <location>
        <position position="245"/>
    </location>
    <ligand>
        <name>GTP</name>
        <dbReference type="ChEBI" id="CHEBI:37565"/>
    </ligand>
</feature>
<proteinExistence type="inferred from homology"/>
<evidence type="ECO:0000259" key="6">
    <source>
        <dbReference type="Pfam" id="PF05191"/>
    </source>
</evidence>
<dbReference type="PRINTS" id="PR00094">
    <property type="entry name" value="ADENYLTKNASE"/>
</dbReference>
<comment type="catalytic activity">
    <reaction evidence="5">
        <text>a ribonucleoside 5'-triphosphate + AMP = a ribonucleoside 5'-diphosphate + ADP</text>
        <dbReference type="Rhea" id="RHEA:13749"/>
        <dbReference type="ChEBI" id="CHEBI:57930"/>
        <dbReference type="ChEBI" id="CHEBI:61557"/>
        <dbReference type="ChEBI" id="CHEBI:456215"/>
        <dbReference type="ChEBI" id="CHEBI:456216"/>
        <dbReference type="EC" id="2.7.4.10"/>
    </reaction>
</comment>
<dbReference type="InterPro" id="IPR027417">
    <property type="entry name" value="P-loop_NTPase"/>
</dbReference>
<feature type="region of interest" description="NMPbind" evidence="5">
    <location>
        <begin position="37"/>
        <end position="66"/>
    </location>
</feature>
<dbReference type="EC" id="2.7.4.10" evidence="5"/>
<dbReference type="GO" id="GO:0006172">
    <property type="term" value="P:ADP biosynthetic process"/>
    <property type="evidence" value="ECO:0007669"/>
    <property type="project" value="UniProtKB-UniRule"/>
</dbReference>
<dbReference type="InterPro" id="IPR007862">
    <property type="entry name" value="Adenylate_kinase_lid-dom"/>
</dbReference>
<gene>
    <name evidence="5" type="primary">ADK2</name>
    <name evidence="7" type="ORF">EV44_g2711</name>
</gene>
<comment type="caution">
    <text evidence="7">The sequence shown here is derived from an EMBL/GenBank/DDBJ whole genome shotgun (WGS) entry which is preliminary data.</text>
</comment>
<dbReference type="OrthoDB" id="439792at2759"/>
<dbReference type="Proteomes" id="UP000030854">
    <property type="component" value="Unassembled WGS sequence"/>
</dbReference>
<comment type="domain">
    <text evidence="5">Consists of three domains, a large central CORE domain and two small peripheral domains, NMPbind and LID, which undergo movements during catalysis. The LID domain closes over the site of phosphoryl transfer upon GTP binding. Assembling and dissambling the active center during each catalytic cycle provides an effective means to prevent GTP hydrolysis.</text>
</comment>
<dbReference type="SUPFAM" id="SSF57774">
    <property type="entry name" value="Microbial and mitochondrial ADK, insert 'zinc finger' domain"/>
    <property type="match status" value="1"/>
</dbReference>
<feature type="binding site" evidence="5">
    <location>
        <position position="216"/>
    </location>
    <ligand>
        <name>AMP</name>
        <dbReference type="ChEBI" id="CHEBI:456215"/>
    </ligand>
</feature>
<dbReference type="PROSITE" id="PS00113">
    <property type="entry name" value="ADENYLATE_KINASE"/>
    <property type="match status" value="1"/>
</dbReference>
<dbReference type="InterPro" id="IPR028586">
    <property type="entry name" value="AK3/Ak4_mitochondrial"/>
</dbReference>
<comment type="similarity">
    <text evidence="5">Belongs to the adenylate kinase family. AK3 subfamily.</text>
</comment>
<evidence type="ECO:0000256" key="4">
    <source>
        <dbReference type="ARBA" id="ARBA00023128"/>
    </source>
</evidence>
<keyword evidence="5" id="KW-0342">GTP-binding</keyword>
<evidence type="ECO:0000256" key="3">
    <source>
        <dbReference type="ARBA" id="ARBA00022777"/>
    </source>
</evidence>
<feature type="domain" description="Adenylate kinase active site lid" evidence="6">
    <location>
        <begin position="172"/>
        <end position="207"/>
    </location>
</feature>
<dbReference type="AlphaFoldDB" id="A0A0B1PEI1"/>
<accession>A0A0B1PEI1</accession>
<feature type="binding site" evidence="5">
    <location>
        <begin position="16"/>
        <end position="21"/>
    </location>
    <ligand>
        <name>GTP</name>
        <dbReference type="ChEBI" id="CHEBI:37565"/>
    </ligand>
</feature>
<organism evidence="7 8">
    <name type="scientific">Uncinula necator</name>
    <name type="common">Grape powdery mildew</name>
    <dbReference type="NCBI Taxonomy" id="52586"/>
    <lineage>
        <taxon>Eukaryota</taxon>
        <taxon>Fungi</taxon>
        <taxon>Dikarya</taxon>
        <taxon>Ascomycota</taxon>
        <taxon>Pezizomycotina</taxon>
        <taxon>Leotiomycetes</taxon>
        <taxon>Erysiphales</taxon>
        <taxon>Erysiphaceae</taxon>
        <taxon>Erysiphe</taxon>
    </lineage>
</organism>
<dbReference type="GO" id="GO:0046033">
    <property type="term" value="P:AMP metabolic process"/>
    <property type="evidence" value="ECO:0007669"/>
    <property type="project" value="UniProtKB-UniRule"/>
</dbReference>
<feature type="binding site" evidence="5">
    <location>
        <position position="142"/>
    </location>
    <ligand>
        <name>AMP</name>
        <dbReference type="ChEBI" id="CHEBI:456215"/>
    </ligand>
</feature>
<dbReference type="HOGENOM" id="CLU_032354_1_1_1"/>
<feature type="region of interest" description="LID" evidence="5">
    <location>
        <begin position="171"/>
        <end position="208"/>
    </location>
</feature>
<dbReference type="SUPFAM" id="SSF52540">
    <property type="entry name" value="P-loop containing nucleoside triphosphate hydrolases"/>
    <property type="match status" value="1"/>
</dbReference>
<dbReference type="GO" id="GO:0005525">
    <property type="term" value="F:GTP binding"/>
    <property type="evidence" value="ECO:0007669"/>
    <property type="project" value="UniProtKB-KW"/>
</dbReference>
<keyword evidence="4 5" id="KW-0496">Mitochondrion</keyword>
<dbReference type="Pfam" id="PF05191">
    <property type="entry name" value="ADK_lid"/>
    <property type="match status" value="1"/>
</dbReference>
<keyword evidence="2 5" id="KW-0547">Nucleotide-binding</keyword>
<dbReference type="Pfam" id="PF00406">
    <property type="entry name" value="ADK"/>
    <property type="match status" value="2"/>
</dbReference>
<dbReference type="InterPro" id="IPR036193">
    <property type="entry name" value="ADK_active_lid_dom_sf"/>
</dbReference>
<sequence>MSLRKPARIIFIGAPGVGKGTQTARLQKRYPQLSSISSGDILRDNIKDQTPLGVKVASTISAGQLVPDSLILSLIIHEFQKRGWSFPLHKKPSINSLCPSISGNTNSFVEHPSITDTVTSLKNSYDSSISFILDGFPRSLDQAQMLNELIPINFVVSLKTPISKIIERINGRWIHAPSGRTYNSTFKKPKVEGIDDITGERLTKREDDNIETWENRLKQFQKTSEPLLSYYAEKGLLWEVEGDSSDEITPKLFLEVEKRFGLSK</sequence>
<dbReference type="Gene3D" id="3.40.50.300">
    <property type="entry name" value="P-loop containing nucleotide triphosphate hydrolases"/>
    <property type="match status" value="1"/>
</dbReference>
<dbReference type="HAMAP" id="MF_00235">
    <property type="entry name" value="Adenylate_kinase_Adk"/>
    <property type="match status" value="1"/>
</dbReference>
<dbReference type="HAMAP" id="MF_03169">
    <property type="entry name" value="Adenylate_kinase_AK3"/>
    <property type="match status" value="1"/>
</dbReference>
<evidence type="ECO:0000256" key="1">
    <source>
        <dbReference type="ARBA" id="ARBA00022679"/>
    </source>
</evidence>
<reference evidence="7 8" key="1">
    <citation type="journal article" date="2014" name="BMC Genomics">
        <title>Adaptive genomic structural variation in the grape powdery mildew pathogen, Erysiphe necator.</title>
        <authorList>
            <person name="Jones L."/>
            <person name="Riaz S."/>
            <person name="Morales-Cruz A."/>
            <person name="Amrine K.C."/>
            <person name="McGuire B."/>
            <person name="Gubler W.D."/>
            <person name="Walker M.A."/>
            <person name="Cantu D."/>
        </authorList>
    </citation>
    <scope>NUCLEOTIDE SEQUENCE [LARGE SCALE GENOMIC DNA]</scope>
    <source>
        <strain evidence="8">c</strain>
    </source>
</reference>
<dbReference type="GO" id="GO:0046041">
    <property type="term" value="P:ITP metabolic process"/>
    <property type="evidence" value="ECO:0007669"/>
    <property type="project" value="UniProtKB-UniRule"/>
</dbReference>
<feature type="binding site" evidence="5">
    <location>
        <position position="38"/>
    </location>
    <ligand>
        <name>AMP</name>
        <dbReference type="ChEBI" id="CHEBI:456215"/>
    </ligand>
</feature>
<dbReference type="EMBL" id="JNVN01000448">
    <property type="protein sequence ID" value="KHJ35281.1"/>
    <property type="molecule type" value="Genomic_DNA"/>
</dbReference>
<comment type="caution">
    <text evidence="5">Lacks conserved residue(s) required for the propagation of feature annotation.</text>
</comment>
<dbReference type="GO" id="GO:0046899">
    <property type="term" value="F:nucleoside triphosphate adenylate kinase activity"/>
    <property type="evidence" value="ECO:0007669"/>
    <property type="project" value="UniProtKB-UniRule"/>
</dbReference>
<keyword evidence="8" id="KW-1185">Reference proteome</keyword>
<dbReference type="OMA" id="TIAHFST"/>
<feature type="binding site" evidence="5">
    <location>
        <begin position="135"/>
        <end position="138"/>
    </location>
    <ligand>
        <name>AMP</name>
        <dbReference type="ChEBI" id="CHEBI:456215"/>
    </ligand>
</feature>
<comment type="function">
    <text evidence="5">Involved in maintaining the homeostasis of cellular nucleotides by catalyzing the interconversion of nucleoside phosphates. Has GTP:AMP phosphotransferase and ITP:AMP phosphotransferase activities.</text>
</comment>
<feature type="binding site" evidence="5">
    <location>
        <position position="43"/>
    </location>
    <ligand>
        <name>AMP</name>
        <dbReference type="ChEBI" id="CHEBI:456215"/>
    </ligand>
</feature>
<comment type="subunit">
    <text evidence="5">Monomer.</text>
</comment>
<dbReference type="STRING" id="52586.A0A0B1PEI1"/>
<evidence type="ECO:0000313" key="8">
    <source>
        <dbReference type="Proteomes" id="UP000030854"/>
    </source>
</evidence>
<dbReference type="GO" id="GO:0004017">
    <property type="term" value="F:AMP kinase activity"/>
    <property type="evidence" value="ECO:0007669"/>
    <property type="project" value="InterPro"/>
</dbReference>
<dbReference type="SMR" id="A0A0B1PEI1"/>
<name>A0A0B1PEI1_UNCNE</name>
<dbReference type="InterPro" id="IPR033690">
    <property type="entry name" value="Adenylat_kinase_CS"/>
</dbReference>
<evidence type="ECO:0000313" key="7">
    <source>
        <dbReference type="EMBL" id="KHJ35281.1"/>
    </source>
</evidence>
<feature type="binding site" evidence="5">
    <location>
        <position position="205"/>
    </location>
    <ligand>
        <name>AMP</name>
        <dbReference type="ChEBI" id="CHEBI:456215"/>
    </ligand>
</feature>
<dbReference type="CDD" id="cd01428">
    <property type="entry name" value="ADK"/>
    <property type="match status" value="1"/>
</dbReference>